<name>Q2PHJ5_PETIN</name>
<evidence type="ECO:0000256" key="4">
    <source>
        <dbReference type="ARBA" id="ARBA00022722"/>
    </source>
</evidence>
<dbReference type="GO" id="GO:0016787">
    <property type="term" value="F:hydrolase activity"/>
    <property type="evidence" value="ECO:0007669"/>
    <property type="project" value="UniProtKB-KW"/>
</dbReference>
<dbReference type="GO" id="GO:0005576">
    <property type="term" value="C:extracellular region"/>
    <property type="evidence" value="ECO:0007669"/>
    <property type="project" value="UniProtKB-SubCell"/>
</dbReference>
<protein>
    <submittedName>
        <fullName evidence="12">Sk1-RNase</fullName>
    </submittedName>
</protein>
<evidence type="ECO:0000256" key="8">
    <source>
        <dbReference type="ARBA" id="ARBA00023157"/>
    </source>
</evidence>
<dbReference type="GO" id="GO:0003723">
    <property type="term" value="F:RNA binding"/>
    <property type="evidence" value="ECO:0007669"/>
    <property type="project" value="InterPro"/>
</dbReference>
<evidence type="ECO:0000256" key="11">
    <source>
        <dbReference type="RuleBase" id="RU004328"/>
    </source>
</evidence>
<dbReference type="InterPro" id="IPR001568">
    <property type="entry name" value="RNase_T2-like"/>
</dbReference>
<dbReference type="Gene3D" id="3.90.730.10">
    <property type="entry name" value="Ribonuclease T2-like"/>
    <property type="match status" value="1"/>
</dbReference>
<evidence type="ECO:0000313" key="12">
    <source>
        <dbReference type="EMBL" id="BAE73275.1"/>
    </source>
</evidence>
<dbReference type="Pfam" id="PF00445">
    <property type="entry name" value="Ribonuclease_T2"/>
    <property type="match status" value="1"/>
</dbReference>
<evidence type="ECO:0000256" key="3">
    <source>
        <dbReference type="ARBA" id="ARBA00022525"/>
    </source>
</evidence>
<evidence type="ECO:0000256" key="2">
    <source>
        <dbReference type="ARBA" id="ARBA00007469"/>
    </source>
</evidence>
<dbReference type="SUPFAM" id="SSF55895">
    <property type="entry name" value="Ribonuclease Rh-like"/>
    <property type="match status" value="1"/>
</dbReference>
<evidence type="ECO:0000256" key="1">
    <source>
        <dbReference type="ARBA" id="ARBA00004239"/>
    </source>
</evidence>
<reference evidence="12" key="1">
    <citation type="journal article" date="2006" name="Mol. Genet. Genomics">
        <title>Identification of a new class of pistil-specific proteins of Petunia inflata that is structurally similar to, but functionally distinct from, the self-incompatibility factor HT.</title>
        <authorList>
            <person name="Sassa H."/>
            <person name="Hirano H."/>
        </authorList>
    </citation>
    <scope>NUCLEOTIDE SEQUENCE</scope>
    <source>
        <tissue evidence="12">Pistil</tissue>
    </source>
</reference>
<dbReference type="GO" id="GO:0006401">
    <property type="term" value="P:RNA catabolic process"/>
    <property type="evidence" value="ECO:0007669"/>
    <property type="project" value="TreeGrafter"/>
</dbReference>
<dbReference type="InterPro" id="IPR033697">
    <property type="entry name" value="Ribonuclease_T2_eukaryotic"/>
</dbReference>
<keyword evidence="8" id="KW-1015">Disulfide bond</keyword>
<dbReference type="CDD" id="cd01061">
    <property type="entry name" value="RNase_T2_euk"/>
    <property type="match status" value="1"/>
</dbReference>
<proteinExistence type="evidence at transcript level"/>
<dbReference type="PANTHER" id="PTHR11240:SF81">
    <property type="entry name" value="RIBONUCLEASE S-2"/>
    <property type="match status" value="1"/>
</dbReference>
<keyword evidence="6" id="KW-0255">Endonuclease</keyword>
<evidence type="ECO:0000256" key="10">
    <source>
        <dbReference type="ARBA" id="ARBA00023239"/>
    </source>
</evidence>
<keyword evidence="4" id="KW-0540">Nuclease</keyword>
<dbReference type="InterPro" id="IPR036430">
    <property type="entry name" value="RNase_T2-like_sf"/>
</dbReference>
<keyword evidence="5" id="KW-0732">Signal</keyword>
<dbReference type="EMBL" id="AB094600">
    <property type="protein sequence ID" value="BAE73275.1"/>
    <property type="molecule type" value="mRNA"/>
</dbReference>
<evidence type="ECO:0000256" key="5">
    <source>
        <dbReference type="ARBA" id="ARBA00022729"/>
    </source>
</evidence>
<gene>
    <name evidence="12" type="primary">Sk1-RNase</name>
</gene>
<keyword evidence="9" id="KW-0325">Glycoprotein</keyword>
<keyword evidence="10" id="KW-0456">Lyase</keyword>
<dbReference type="PROSITE" id="PS00531">
    <property type="entry name" value="RNASE_T2_2"/>
    <property type="match status" value="1"/>
</dbReference>
<dbReference type="GO" id="GO:0033897">
    <property type="term" value="F:ribonuclease T2 activity"/>
    <property type="evidence" value="ECO:0007669"/>
    <property type="project" value="InterPro"/>
</dbReference>
<dbReference type="InterPro" id="IPR033130">
    <property type="entry name" value="RNase_T2_His_AS_2"/>
</dbReference>
<sequence>MFKWRIVSALVILNFALFQVYGDFDYLQLVLTWPASFCYQPKDICKRTVNNFTIHGLWPEKKGFRLEFCSGGTKYKIFEDNMVNDLERHWLQMKFDENYAKKHQPLWSYQYRKHGMCCYKLYNQNAYFLLAMRLKDKLDLLTTLRTHGITPGTKHTFSEIQKAIKTVTNNKDPDLKCVEHIKGVKELNEIGICFNPAADSFHDCRHSYTCDETDSTKTLFRL</sequence>
<dbReference type="AlphaFoldDB" id="Q2PHJ5"/>
<keyword evidence="3" id="KW-0964">Secreted</keyword>
<comment type="subcellular location">
    <subcellularLocation>
        <location evidence="1">Secreted</location>
        <location evidence="1">Extracellular space</location>
    </subcellularLocation>
</comment>
<accession>Q2PHJ5</accession>
<dbReference type="InterPro" id="IPR018188">
    <property type="entry name" value="RNase_T2_His_AS_1"/>
</dbReference>
<keyword evidence="7" id="KW-0378">Hydrolase</keyword>
<organism evidence="12">
    <name type="scientific">Petunia integrifolia subsp. inflata</name>
    <dbReference type="NCBI Taxonomy" id="212142"/>
    <lineage>
        <taxon>Eukaryota</taxon>
        <taxon>Viridiplantae</taxon>
        <taxon>Streptophyta</taxon>
        <taxon>Embryophyta</taxon>
        <taxon>Tracheophyta</taxon>
        <taxon>Spermatophyta</taxon>
        <taxon>Magnoliopsida</taxon>
        <taxon>eudicotyledons</taxon>
        <taxon>Gunneridae</taxon>
        <taxon>Pentapetalae</taxon>
        <taxon>asterids</taxon>
        <taxon>lamiids</taxon>
        <taxon>Solanales</taxon>
        <taxon>Solanaceae</taxon>
        <taxon>Petunioideae</taxon>
        <taxon>Petunia</taxon>
    </lineage>
</organism>
<evidence type="ECO:0000256" key="6">
    <source>
        <dbReference type="ARBA" id="ARBA00022759"/>
    </source>
</evidence>
<evidence type="ECO:0000256" key="9">
    <source>
        <dbReference type="ARBA" id="ARBA00023180"/>
    </source>
</evidence>
<evidence type="ECO:0000256" key="7">
    <source>
        <dbReference type="ARBA" id="ARBA00022801"/>
    </source>
</evidence>
<dbReference type="PROSITE" id="PS00530">
    <property type="entry name" value="RNASE_T2_1"/>
    <property type="match status" value="1"/>
</dbReference>
<dbReference type="PANTHER" id="PTHR11240">
    <property type="entry name" value="RIBONUCLEASE T2"/>
    <property type="match status" value="1"/>
</dbReference>
<comment type="similarity">
    <text evidence="2 11">Belongs to the RNase T2 family.</text>
</comment>